<proteinExistence type="predicted"/>
<evidence type="ECO:0000313" key="2">
    <source>
        <dbReference type="WBParaSite" id="MBELARI_LOCUS9005"/>
    </source>
</evidence>
<evidence type="ECO:0000313" key="1">
    <source>
        <dbReference type="Proteomes" id="UP000887575"/>
    </source>
</evidence>
<sequence>MRKELQEELSLETIMPLEYPDTWGADKYSILSIKKVQILFHVLVDGKRCLQIGGRSSEEGRGQLLRGTRN</sequence>
<name>A0AAF3FQQ5_9BILA</name>
<reference evidence="2" key="1">
    <citation type="submission" date="2024-02" db="UniProtKB">
        <authorList>
            <consortium name="WormBaseParasite"/>
        </authorList>
    </citation>
    <scope>IDENTIFICATION</scope>
</reference>
<dbReference type="WBParaSite" id="MBELARI_LOCUS9005">
    <property type="protein sequence ID" value="MBELARI_LOCUS9005"/>
    <property type="gene ID" value="MBELARI_LOCUS9005"/>
</dbReference>
<keyword evidence="1" id="KW-1185">Reference proteome</keyword>
<accession>A0AAF3FQQ5</accession>
<dbReference type="Proteomes" id="UP000887575">
    <property type="component" value="Unassembled WGS sequence"/>
</dbReference>
<protein>
    <submittedName>
        <fullName evidence="2">Uncharacterized protein</fullName>
    </submittedName>
</protein>
<organism evidence="1 2">
    <name type="scientific">Mesorhabditis belari</name>
    <dbReference type="NCBI Taxonomy" id="2138241"/>
    <lineage>
        <taxon>Eukaryota</taxon>
        <taxon>Metazoa</taxon>
        <taxon>Ecdysozoa</taxon>
        <taxon>Nematoda</taxon>
        <taxon>Chromadorea</taxon>
        <taxon>Rhabditida</taxon>
        <taxon>Rhabditina</taxon>
        <taxon>Rhabditomorpha</taxon>
        <taxon>Rhabditoidea</taxon>
        <taxon>Rhabditidae</taxon>
        <taxon>Mesorhabditinae</taxon>
        <taxon>Mesorhabditis</taxon>
    </lineage>
</organism>
<dbReference type="AlphaFoldDB" id="A0AAF3FQQ5"/>